<evidence type="ECO:0000256" key="2">
    <source>
        <dbReference type="ARBA" id="ARBA00023004"/>
    </source>
</evidence>
<proteinExistence type="predicted"/>
<dbReference type="SUPFAM" id="SSF102114">
    <property type="entry name" value="Radical SAM enzymes"/>
    <property type="match status" value="1"/>
</dbReference>
<dbReference type="Gene3D" id="3.80.30.30">
    <property type="match status" value="1"/>
</dbReference>
<dbReference type="SFLD" id="SFLDG01084">
    <property type="entry name" value="Uncharacterised_Radical_SAM_Su"/>
    <property type="match status" value="1"/>
</dbReference>
<dbReference type="AlphaFoldDB" id="A0A6B8RVZ3"/>
<dbReference type="GO" id="GO:0051536">
    <property type="term" value="F:iron-sulfur cluster binding"/>
    <property type="evidence" value="ECO:0007669"/>
    <property type="project" value="UniProtKB-KW"/>
</dbReference>
<dbReference type="PANTHER" id="PTHR43432:SF3">
    <property type="entry name" value="SLR0285 PROTEIN"/>
    <property type="match status" value="1"/>
</dbReference>
<sequence length="313" mass="35618">MSRIQYEPITCKTLLNDVKATLMPFEKSINPYRGCQHGCSFCYARSTHSFLGLEADDSFQNHILLKSNAAEALEQQLKRMTRAGKHKAAIGRIAIGTATDPYQPIEGKMKITRQCLEVLAKYQLPTTITTRSPLILRDLDLLKEIPIVSVNISLTTLDRKVWRNTEPSTPFPMKRLETVQKLNEAGIPAGIFMAPILPYLTDGIEDLTALIQQASIHQTKFVMPSYLRLSTRAVKVWFFQTLQEHYPHLVRRYADLYLHSAHAAPDYRKPIQQQIHALLEQYNVQSKEPIQVKQPAVNLQPEADPPVQLAFLF</sequence>
<accession>A0A6B8RVZ3</accession>
<protein>
    <submittedName>
        <fullName evidence="5">Radical SAM protein</fullName>
    </submittedName>
</protein>
<dbReference type="InterPro" id="IPR006638">
    <property type="entry name" value="Elp3/MiaA/NifB-like_rSAM"/>
</dbReference>
<dbReference type="OrthoDB" id="9785699at2"/>
<dbReference type="InterPro" id="IPR007197">
    <property type="entry name" value="rSAM"/>
</dbReference>
<dbReference type="Pfam" id="PF04055">
    <property type="entry name" value="Radical_SAM"/>
    <property type="match status" value="1"/>
</dbReference>
<dbReference type="GO" id="GO:0003824">
    <property type="term" value="F:catalytic activity"/>
    <property type="evidence" value="ECO:0007669"/>
    <property type="project" value="InterPro"/>
</dbReference>
<evidence type="ECO:0000313" key="5">
    <source>
        <dbReference type="EMBL" id="QGQ99929.1"/>
    </source>
</evidence>
<dbReference type="KEGG" id="ppsc:EHS13_02450"/>
<evidence type="ECO:0000313" key="6">
    <source>
        <dbReference type="Proteomes" id="UP000426246"/>
    </source>
</evidence>
<evidence type="ECO:0000259" key="4">
    <source>
        <dbReference type="PROSITE" id="PS51918"/>
    </source>
</evidence>
<dbReference type="GO" id="GO:0046872">
    <property type="term" value="F:metal ion binding"/>
    <property type="evidence" value="ECO:0007669"/>
    <property type="project" value="UniProtKB-KW"/>
</dbReference>
<dbReference type="CDD" id="cd01335">
    <property type="entry name" value="Radical_SAM"/>
    <property type="match status" value="1"/>
</dbReference>
<organism evidence="5 6">
    <name type="scientific">Paenibacillus psychroresistens</name>
    <dbReference type="NCBI Taxonomy" id="1778678"/>
    <lineage>
        <taxon>Bacteria</taxon>
        <taxon>Bacillati</taxon>
        <taxon>Bacillota</taxon>
        <taxon>Bacilli</taxon>
        <taxon>Bacillales</taxon>
        <taxon>Paenibacillaceae</taxon>
        <taxon>Paenibacillus</taxon>
    </lineage>
</organism>
<dbReference type="SMART" id="SM00729">
    <property type="entry name" value="Elp3"/>
    <property type="match status" value="1"/>
</dbReference>
<name>A0A6B8RVZ3_9BACL</name>
<feature type="domain" description="Radical SAM core" evidence="4">
    <location>
        <begin position="21"/>
        <end position="280"/>
    </location>
</feature>
<keyword evidence="1" id="KW-0479">Metal-binding</keyword>
<dbReference type="EMBL" id="CP034235">
    <property type="protein sequence ID" value="QGQ99929.1"/>
    <property type="molecule type" value="Genomic_DNA"/>
</dbReference>
<dbReference type="InterPro" id="IPR058240">
    <property type="entry name" value="rSAM_sf"/>
</dbReference>
<evidence type="ECO:0000256" key="3">
    <source>
        <dbReference type="ARBA" id="ARBA00023014"/>
    </source>
</evidence>
<gene>
    <name evidence="5" type="ORF">EHS13_02450</name>
</gene>
<keyword evidence="6" id="KW-1185">Reference proteome</keyword>
<dbReference type="PROSITE" id="PS51918">
    <property type="entry name" value="RADICAL_SAM"/>
    <property type="match status" value="1"/>
</dbReference>
<keyword evidence="2" id="KW-0408">Iron</keyword>
<evidence type="ECO:0000256" key="1">
    <source>
        <dbReference type="ARBA" id="ARBA00022723"/>
    </source>
</evidence>
<dbReference type="SFLD" id="SFLDS00029">
    <property type="entry name" value="Radical_SAM"/>
    <property type="match status" value="1"/>
</dbReference>
<dbReference type="Proteomes" id="UP000426246">
    <property type="component" value="Chromosome"/>
</dbReference>
<dbReference type="PANTHER" id="PTHR43432">
    <property type="entry name" value="SLR0285 PROTEIN"/>
    <property type="match status" value="1"/>
</dbReference>
<dbReference type="InterPro" id="IPR040086">
    <property type="entry name" value="MJ0683-like"/>
</dbReference>
<keyword evidence="3" id="KW-0411">Iron-sulfur</keyword>
<reference evidence="6" key="1">
    <citation type="submission" date="2018-11" db="EMBL/GenBank/DDBJ databases">
        <title>Complete genome sequence of Paenibacillus sp. ML311-T8.</title>
        <authorList>
            <person name="Nam Y.-D."/>
            <person name="Kang J."/>
            <person name="Chung W.-H."/>
            <person name="Park Y.S."/>
        </authorList>
    </citation>
    <scope>NUCLEOTIDE SEQUENCE [LARGE SCALE GENOMIC DNA]</scope>
    <source>
        <strain evidence="6">ML311-T8</strain>
    </source>
</reference>